<proteinExistence type="predicted"/>
<dbReference type="Proteomes" id="UP001164743">
    <property type="component" value="Chromosome 4A"/>
</dbReference>
<protein>
    <submittedName>
        <fullName evidence="1">Uncharacterized protein</fullName>
    </submittedName>
</protein>
<gene>
    <name evidence="1" type="ORF">PtA15_4A320</name>
</gene>
<evidence type="ECO:0000313" key="1">
    <source>
        <dbReference type="EMBL" id="WAQ83871.1"/>
    </source>
</evidence>
<dbReference type="EMBL" id="CP110424">
    <property type="protein sequence ID" value="WAQ83871.1"/>
    <property type="molecule type" value="Genomic_DNA"/>
</dbReference>
<accession>A0ABY7CF80</accession>
<reference evidence="1" key="1">
    <citation type="submission" date="2022-10" db="EMBL/GenBank/DDBJ databases">
        <title>Puccinia triticina Genome sequencing and assembly.</title>
        <authorList>
            <person name="Li C."/>
        </authorList>
    </citation>
    <scope>NUCLEOTIDE SEQUENCE</scope>
    <source>
        <strain evidence="1">Pt15</strain>
    </source>
</reference>
<name>A0ABY7CF80_9BASI</name>
<organism evidence="1 2">
    <name type="scientific">Puccinia triticina</name>
    <dbReference type="NCBI Taxonomy" id="208348"/>
    <lineage>
        <taxon>Eukaryota</taxon>
        <taxon>Fungi</taxon>
        <taxon>Dikarya</taxon>
        <taxon>Basidiomycota</taxon>
        <taxon>Pucciniomycotina</taxon>
        <taxon>Pucciniomycetes</taxon>
        <taxon>Pucciniales</taxon>
        <taxon>Pucciniaceae</taxon>
        <taxon>Puccinia</taxon>
    </lineage>
</organism>
<sequence length="76" mass="8251">MRAVIHIFKHPVALNKPIPANQLQGTPSRAASINESLYFNRASFIPRANQISVLRGCVHVDDQELQTSGAAGGIEQ</sequence>
<keyword evidence="2" id="KW-1185">Reference proteome</keyword>
<dbReference type="GeneID" id="77809088"/>
<dbReference type="RefSeq" id="XP_053019426.1">
    <property type="nucleotide sequence ID" value="XM_053168193.1"/>
</dbReference>
<evidence type="ECO:0000313" key="2">
    <source>
        <dbReference type="Proteomes" id="UP001164743"/>
    </source>
</evidence>